<dbReference type="EMBL" id="PETL01000291">
    <property type="protein sequence ID" value="PIV63696.1"/>
    <property type="molecule type" value="Genomic_DNA"/>
</dbReference>
<dbReference type="Proteomes" id="UP000228886">
    <property type="component" value="Unassembled WGS sequence"/>
</dbReference>
<dbReference type="PROSITE" id="PS51202">
    <property type="entry name" value="RCK_C"/>
    <property type="match status" value="1"/>
</dbReference>
<evidence type="ECO:0000256" key="2">
    <source>
        <dbReference type="ARBA" id="ARBA00022538"/>
    </source>
</evidence>
<dbReference type="SUPFAM" id="SSF51735">
    <property type="entry name" value="NAD(P)-binding Rossmann-fold domains"/>
    <property type="match status" value="1"/>
</dbReference>
<dbReference type="InterPro" id="IPR003148">
    <property type="entry name" value="RCK_N"/>
</dbReference>
<accession>A0A2M7E7H8</accession>
<keyword evidence="2" id="KW-0813">Transport</keyword>
<evidence type="ECO:0000259" key="5">
    <source>
        <dbReference type="PROSITE" id="PS51201"/>
    </source>
</evidence>
<evidence type="ECO:0000313" key="7">
    <source>
        <dbReference type="EMBL" id="PIV63696.1"/>
    </source>
</evidence>
<sequence>MYIIIIGCGRVGAQLSQLLQKEGHNIVVVDQKKSAFDRLGKRFNGLTIGGDGSDLAILKEAGIEKADALVVVTDSDKSNIMIAQIGQKIFKVPKAIARIYEPDLAEVYRGFGLNIISGTMLIAARIRDHIIESHLSSYLTESGSLGVLDIPVSSKLEGKKVGEVNVPGEFLVVTLRKNDHPVIPSLDSILEKGSFILGVVRIKSLRQVKKKLGVE</sequence>
<dbReference type="AlphaFoldDB" id="A0A2M7E7H8"/>
<organism evidence="7 8">
    <name type="scientific">bacterium (Candidatus Ratteibacteria) CG01_land_8_20_14_3_00_40_19</name>
    <dbReference type="NCBI Taxonomy" id="2014290"/>
    <lineage>
        <taxon>Bacteria</taxon>
        <taxon>Candidatus Ratteibacteria</taxon>
    </lineage>
</organism>
<gene>
    <name evidence="7" type="ORF">COS11_06095</name>
</gene>
<dbReference type="InterPro" id="IPR006037">
    <property type="entry name" value="RCK_C"/>
</dbReference>
<protein>
    <recommendedName>
        <fullName evidence="1">Trk system potassium uptake protein TrkA</fullName>
    </recommendedName>
</protein>
<dbReference type="InterPro" id="IPR036291">
    <property type="entry name" value="NAD(P)-bd_dom_sf"/>
</dbReference>
<keyword evidence="4" id="KW-0520">NAD</keyword>
<name>A0A2M7E7H8_9BACT</name>
<evidence type="ECO:0000256" key="4">
    <source>
        <dbReference type="ARBA" id="ARBA00023027"/>
    </source>
</evidence>
<evidence type="ECO:0000256" key="3">
    <source>
        <dbReference type="ARBA" id="ARBA00022958"/>
    </source>
</evidence>
<evidence type="ECO:0000313" key="8">
    <source>
        <dbReference type="Proteomes" id="UP000228886"/>
    </source>
</evidence>
<dbReference type="PANTHER" id="PTHR43833">
    <property type="entry name" value="POTASSIUM CHANNEL PROTEIN 2-RELATED-RELATED"/>
    <property type="match status" value="1"/>
</dbReference>
<proteinExistence type="predicted"/>
<dbReference type="InterPro" id="IPR036721">
    <property type="entry name" value="RCK_C_sf"/>
</dbReference>
<dbReference type="PROSITE" id="PS51201">
    <property type="entry name" value="RCK_N"/>
    <property type="match status" value="1"/>
</dbReference>
<keyword evidence="2" id="KW-0633">Potassium transport</keyword>
<dbReference type="GO" id="GO:0015079">
    <property type="term" value="F:potassium ion transmembrane transporter activity"/>
    <property type="evidence" value="ECO:0007669"/>
    <property type="project" value="InterPro"/>
</dbReference>
<comment type="caution">
    <text evidence="7">The sequence shown here is derived from an EMBL/GenBank/DDBJ whole genome shotgun (WGS) entry which is preliminary data.</text>
</comment>
<feature type="domain" description="RCK C-terminal" evidence="6">
    <location>
        <begin position="133"/>
        <end position="214"/>
    </location>
</feature>
<evidence type="ECO:0000256" key="1">
    <source>
        <dbReference type="ARBA" id="ARBA00017378"/>
    </source>
</evidence>
<dbReference type="Gene3D" id="3.30.70.1450">
    <property type="entry name" value="Regulator of K+ conductance, C-terminal domain"/>
    <property type="match status" value="1"/>
</dbReference>
<keyword evidence="2" id="KW-0406">Ion transport</keyword>
<evidence type="ECO:0000259" key="6">
    <source>
        <dbReference type="PROSITE" id="PS51202"/>
    </source>
</evidence>
<dbReference type="InterPro" id="IPR050721">
    <property type="entry name" value="Trk_Ktr_HKT_K-transport"/>
</dbReference>
<dbReference type="SUPFAM" id="SSF116726">
    <property type="entry name" value="TrkA C-terminal domain-like"/>
    <property type="match status" value="1"/>
</dbReference>
<dbReference type="Gene3D" id="3.40.50.720">
    <property type="entry name" value="NAD(P)-binding Rossmann-like Domain"/>
    <property type="match status" value="1"/>
</dbReference>
<dbReference type="PRINTS" id="PR00335">
    <property type="entry name" value="KUPTAKETRKA"/>
</dbReference>
<dbReference type="InterPro" id="IPR006036">
    <property type="entry name" value="K_uptake_TrkA"/>
</dbReference>
<feature type="domain" description="RCK N-terminal" evidence="5">
    <location>
        <begin position="1"/>
        <end position="131"/>
    </location>
</feature>
<dbReference type="GO" id="GO:0005886">
    <property type="term" value="C:plasma membrane"/>
    <property type="evidence" value="ECO:0007669"/>
    <property type="project" value="InterPro"/>
</dbReference>
<dbReference type="Pfam" id="PF02254">
    <property type="entry name" value="TrkA_N"/>
    <property type="match status" value="1"/>
</dbReference>
<reference evidence="8" key="1">
    <citation type="submission" date="2017-09" db="EMBL/GenBank/DDBJ databases">
        <title>Depth-based differentiation of microbial function through sediment-hosted aquifers and enrichment of novel symbionts in the deep terrestrial subsurface.</title>
        <authorList>
            <person name="Probst A.J."/>
            <person name="Ladd B."/>
            <person name="Jarett J.K."/>
            <person name="Geller-Mcgrath D.E."/>
            <person name="Sieber C.M.K."/>
            <person name="Emerson J.B."/>
            <person name="Anantharaman K."/>
            <person name="Thomas B.C."/>
            <person name="Malmstrom R."/>
            <person name="Stieglmeier M."/>
            <person name="Klingl A."/>
            <person name="Woyke T."/>
            <person name="Ryan C.M."/>
            <person name="Banfield J.F."/>
        </authorList>
    </citation>
    <scope>NUCLEOTIDE SEQUENCE [LARGE SCALE GENOMIC DNA]</scope>
</reference>
<keyword evidence="3" id="KW-0630">Potassium</keyword>